<organism evidence="1 2">
    <name type="scientific">Ganoderma sinense ZZ0214-1</name>
    <dbReference type="NCBI Taxonomy" id="1077348"/>
    <lineage>
        <taxon>Eukaryota</taxon>
        <taxon>Fungi</taxon>
        <taxon>Dikarya</taxon>
        <taxon>Basidiomycota</taxon>
        <taxon>Agaricomycotina</taxon>
        <taxon>Agaricomycetes</taxon>
        <taxon>Polyporales</taxon>
        <taxon>Polyporaceae</taxon>
        <taxon>Ganoderma</taxon>
    </lineage>
</organism>
<proteinExistence type="predicted"/>
<keyword evidence="2" id="KW-1185">Reference proteome</keyword>
<dbReference type="OrthoDB" id="542931at2759"/>
<gene>
    <name evidence="1" type="ORF">GSI_07456</name>
</gene>
<accession>A0A2G8S932</accession>
<dbReference type="Proteomes" id="UP000230002">
    <property type="component" value="Unassembled WGS sequence"/>
</dbReference>
<protein>
    <submittedName>
        <fullName evidence="1">Uncharacterized protein</fullName>
    </submittedName>
</protein>
<reference evidence="1 2" key="1">
    <citation type="journal article" date="2015" name="Sci. Rep.">
        <title>Chromosome-level genome map provides insights into diverse defense mechanisms in the medicinal fungus Ganoderma sinense.</title>
        <authorList>
            <person name="Zhu Y."/>
            <person name="Xu J."/>
            <person name="Sun C."/>
            <person name="Zhou S."/>
            <person name="Xu H."/>
            <person name="Nelson D.R."/>
            <person name="Qian J."/>
            <person name="Song J."/>
            <person name="Luo H."/>
            <person name="Xiang L."/>
            <person name="Li Y."/>
            <person name="Xu Z."/>
            <person name="Ji A."/>
            <person name="Wang L."/>
            <person name="Lu S."/>
            <person name="Hayward A."/>
            <person name="Sun W."/>
            <person name="Li X."/>
            <person name="Schwartz D.C."/>
            <person name="Wang Y."/>
            <person name="Chen S."/>
        </authorList>
    </citation>
    <scope>NUCLEOTIDE SEQUENCE [LARGE SCALE GENOMIC DNA]</scope>
    <source>
        <strain evidence="1 2">ZZ0214-1</strain>
    </source>
</reference>
<dbReference type="EMBL" id="AYKW01000015">
    <property type="protein sequence ID" value="PIL30276.1"/>
    <property type="molecule type" value="Genomic_DNA"/>
</dbReference>
<evidence type="ECO:0000313" key="2">
    <source>
        <dbReference type="Proteomes" id="UP000230002"/>
    </source>
</evidence>
<dbReference type="AlphaFoldDB" id="A0A2G8S932"/>
<evidence type="ECO:0000313" key="1">
    <source>
        <dbReference type="EMBL" id="PIL30276.1"/>
    </source>
</evidence>
<dbReference type="STRING" id="1077348.A0A2G8S932"/>
<sequence length="399" mass="42599">MAKSTGWDPIIALQTLHYLTLSFLIPPMLVMFAESGSLEYEGGAANVGMIMDWREMAGRPTTRALPGEGPWKSFNSVWSGGKQVGMGSIQQGPLRSVDPVRSWIIAVCWMAASAADTAGTVVFAEQLCVKREMNEGRPCGRLSTRCRGQCGDGESASGRLGCGFALGLLIRTASSTLVKLTADESANIALALRTLGLSFSARLDAAAAVAVFERNPVPADKTASAYVNGASTQHRAHGPSPALCRPQAACRLVPPLQYCIDYAPLSALEGRARLLAAMRQRQAHYAGGSRTRLTHMPTGARARELSTQAQTYVLGVTNVGRVDSNYVAPVSVWPRPRDAPESFVAVNTPGPEAGAGKGLLRVDEMQLAVRMGSDLGALPDSVRWFMRGRYRGGCRSSCR</sequence>
<name>A0A2G8S932_9APHY</name>
<comment type="caution">
    <text evidence="1">The sequence shown here is derived from an EMBL/GenBank/DDBJ whole genome shotgun (WGS) entry which is preliminary data.</text>
</comment>